<name>X1H321_9ZZZZ</name>
<sequence>IVFIYMIVKPAVGTEDKQNLLNYVKDVLIERSSTELTSVSVLIDMETTQKCVQLRDFFNKTEIGNRVIVRNDAGEVLDAKTSGQDLFIERNENKIFLKIYGSEEFSITETGTVSPCEQLSEGSGGYIFGLIRSEKNVFEKRIIQVIESYNDDYESLKDELNIASGNEFRLDFIYANGTIISTEEKEVLVSVFVDEFQIQYISKDAVRELGSLNVGIW</sequence>
<evidence type="ECO:0000313" key="1">
    <source>
        <dbReference type="EMBL" id="GAH64551.1"/>
    </source>
</evidence>
<comment type="caution">
    <text evidence="1">The sequence shown here is derived from an EMBL/GenBank/DDBJ whole genome shotgun (WGS) entry which is preliminary data.</text>
</comment>
<organism evidence="1">
    <name type="scientific">marine sediment metagenome</name>
    <dbReference type="NCBI Taxonomy" id="412755"/>
    <lineage>
        <taxon>unclassified sequences</taxon>
        <taxon>metagenomes</taxon>
        <taxon>ecological metagenomes</taxon>
    </lineage>
</organism>
<proteinExistence type="predicted"/>
<feature type="non-terminal residue" evidence="1">
    <location>
        <position position="1"/>
    </location>
</feature>
<dbReference type="EMBL" id="BARU01031870">
    <property type="protein sequence ID" value="GAH64551.1"/>
    <property type="molecule type" value="Genomic_DNA"/>
</dbReference>
<reference evidence="1" key="1">
    <citation type="journal article" date="2014" name="Front. Microbiol.">
        <title>High frequency of phylogenetically diverse reductive dehalogenase-homologous genes in deep subseafloor sedimentary metagenomes.</title>
        <authorList>
            <person name="Kawai M."/>
            <person name="Futagami T."/>
            <person name="Toyoda A."/>
            <person name="Takaki Y."/>
            <person name="Nishi S."/>
            <person name="Hori S."/>
            <person name="Arai W."/>
            <person name="Tsubouchi T."/>
            <person name="Morono Y."/>
            <person name="Uchiyama I."/>
            <person name="Ito T."/>
            <person name="Fujiyama A."/>
            <person name="Inagaki F."/>
            <person name="Takami H."/>
        </authorList>
    </citation>
    <scope>NUCLEOTIDE SEQUENCE</scope>
    <source>
        <strain evidence="1">Expedition CK06-06</strain>
    </source>
</reference>
<dbReference type="AlphaFoldDB" id="X1H321"/>
<gene>
    <name evidence="1" type="ORF">S03H2_50350</name>
</gene>
<protein>
    <submittedName>
        <fullName evidence="1">Uncharacterized protein</fullName>
    </submittedName>
</protein>
<accession>X1H321</accession>